<proteinExistence type="predicted"/>
<evidence type="ECO:0000313" key="2">
    <source>
        <dbReference type="Proteomes" id="UP000593568"/>
    </source>
</evidence>
<dbReference type="AlphaFoldDB" id="A0A7J9F8B6"/>
<evidence type="ECO:0000313" key="1">
    <source>
        <dbReference type="EMBL" id="MBA0781522.1"/>
    </source>
</evidence>
<dbReference type="Proteomes" id="UP000593568">
    <property type="component" value="Unassembled WGS sequence"/>
</dbReference>
<protein>
    <submittedName>
        <fullName evidence="1">Uncharacterized protein</fullName>
    </submittedName>
</protein>
<name>A0A7J9F8B6_9ROSI</name>
<reference evidence="1 2" key="1">
    <citation type="journal article" date="2019" name="Genome Biol. Evol.">
        <title>Insights into the evolution of the New World diploid cottons (Gossypium, subgenus Houzingenia) based on genome sequencing.</title>
        <authorList>
            <person name="Grover C.E."/>
            <person name="Arick M.A. 2nd"/>
            <person name="Thrash A."/>
            <person name="Conover J.L."/>
            <person name="Sanders W.S."/>
            <person name="Peterson D.G."/>
            <person name="Frelichowski J.E."/>
            <person name="Scheffler J.A."/>
            <person name="Scheffler B.E."/>
            <person name="Wendel J.F."/>
        </authorList>
    </citation>
    <scope>NUCLEOTIDE SEQUENCE [LARGE SCALE GENOMIC DNA]</scope>
    <source>
        <strain evidence="1">8</strain>
        <tissue evidence="1">Leaf</tissue>
    </source>
</reference>
<keyword evidence="2" id="KW-1185">Reference proteome</keyword>
<feature type="non-terminal residue" evidence="1">
    <location>
        <position position="1"/>
    </location>
</feature>
<feature type="non-terminal residue" evidence="1">
    <location>
        <position position="19"/>
    </location>
</feature>
<sequence length="19" mass="2237">VSPPWLVSLIKLAFSLFYR</sequence>
<gene>
    <name evidence="1" type="ORF">Gotri_002443</name>
</gene>
<comment type="caution">
    <text evidence="1">The sequence shown here is derived from an EMBL/GenBank/DDBJ whole genome shotgun (WGS) entry which is preliminary data.</text>
</comment>
<accession>A0A7J9F8B6</accession>
<dbReference type="EMBL" id="JABEZW010000012">
    <property type="protein sequence ID" value="MBA0781522.1"/>
    <property type="molecule type" value="Genomic_DNA"/>
</dbReference>
<organism evidence="1 2">
    <name type="scientific">Gossypium trilobum</name>
    <dbReference type="NCBI Taxonomy" id="34281"/>
    <lineage>
        <taxon>Eukaryota</taxon>
        <taxon>Viridiplantae</taxon>
        <taxon>Streptophyta</taxon>
        <taxon>Embryophyta</taxon>
        <taxon>Tracheophyta</taxon>
        <taxon>Spermatophyta</taxon>
        <taxon>Magnoliopsida</taxon>
        <taxon>eudicotyledons</taxon>
        <taxon>Gunneridae</taxon>
        <taxon>Pentapetalae</taxon>
        <taxon>rosids</taxon>
        <taxon>malvids</taxon>
        <taxon>Malvales</taxon>
        <taxon>Malvaceae</taxon>
        <taxon>Malvoideae</taxon>
        <taxon>Gossypium</taxon>
    </lineage>
</organism>